<feature type="transmembrane region" description="Helical" evidence="1">
    <location>
        <begin position="110"/>
        <end position="136"/>
    </location>
</feature>
<evidence type="ECO:0000256" key="1">
    <source>
        <dbReference type="SAM" id="Phobius"/>
    </source>
</evidence>
<protein>
    <submittedName>
        <fullName evidence="2">Uncharacterized protein</fullName>
    </submittedName>
</protein>
<keyword evidence="1" id="KW-0472">Membrane</keyword>
<dbReference type="EMBL" id="GBRH01167156">
    <property type="protein sequence ID" value="JAE30740.1"/>
    <property type="molecule type" value="Transcribed_RNA"/>
</dbReference>
<organism evidence="2">
    <name type="scientific">Arundo donax</name>
    <name type="common">Giant reed</name>
    <name type="synonym">Donax arundinaceus</name>
    <dbReference type="NCBI Taxonomy" id="35708"/>
    <lineage>
        <taxon>Eukaryota</taxon>
        <taxon>Viridiplantae</taxon>
        <taxon>Streptophyta</taxon>
        <taxon>Embryophyta</taxon>
        <taxon>Tracheophyta</taxon>
        <taxon>Spermatophyta</taxon>
        <taxon>Magnoliopsida</taxon>
        <taxon>Liliopsida</taxon>
        <taxon>Poales</taxon>
        <taxon>Poaceae</taxon>
        <taxon>PACMAD clade</taxon>
        <taxon>Arundinoideae</taxon>
        <taxon>Arundineae</taxon>
        <taxon>Arundo</taxon>
    </lineage>
</organism>
<accession>A0A0A9H0J6</accession>
<sequence length="138" mass="14475">MSAITVARESAAWRRRNCSTAGCGFCSSAVELTSAYELKHLSKLSAAEASCMASTAAICADSLYFRSSFPNLASDRGSDVHEVLASVNFLLLGGTLTKFATFELLKTPDVLFTVGGCFLIVLSASSEGALAVLFLAAF</sequence>
<name>A0A0A9H0J6_ARUDO</name>
<dbReference type="AlphaFoldDB" id="A0A0A9H0J6"/>
<keyword evidence="1" id="KW-1133">Transmembrane helix</keyword>
<proteinExistence type="predicted"/>
<reference evidence="2" key="1">
    <citation type="submission" date="2014-09" db="EMBL/GenBank/DDBJ databases">
        <authorList>
            <person name="Magalhaes I.L.F."/>
            <person name="Oliveira U."/>
            <person name="Santos F.R."/>
            <person name="Vidigal T.H.D.A."/>
            <person name="Brescovit A.D."/>
            <person name="Santos A.J."/>
        </authorList>
    </citation>
    <scope>NUCLEOTIDE SEQUENCE</scope>
    <source>
        <tissue evidence="2">Shoot tissue taken approximately 20 cm above the soil surface</tissue>
    </source>
</reference>
<keyword evidence="1" id="KW-0812">Transmembrane</keyword>
<reference evidence="2" key="2">
    <citation type="journal article" date="2015" name="Data Brief">
        <title>Shoot transcriptome of the giant reed, Arundo donax.</title>
        <authorList>
            <person name="Barrero R.A."/>
            <person name="Guerrero F.D."/>
            <person name="Moolhuijzen P."/>
            <person name="Goolsby J.A."/>
            <person name="Tidwell J."/>
            <person name="Bellgard S.E."/>
            <person name="Bellgard M.I."/>
        </authorList>
    </citation>
    <scope>NUCLEOTIDE SEQUENCE</scope>
    <source>
        <tissue evidence="2">Shoot tissue taken approximately 20 cm above the soil surface</tissue>
    </source>
</reference>
<evidence type="ECO:0000313" key="2">
    <source>
        <dbReference type="EMBL" id="JAE30740.1"/>
    </source>
</evidence>